<dbReference type="InterPro" id="IPR006015">
    <property type="entry name" value="Universal_stress_UspA"/>
</dbReference>
<evidence type="ECO:0000256" key="1">
    <source>
        <dbReference type="ARBA" id="ARBA00004496"/>
    </source>
</evidence>
<dbReference type="EMBL" id="LSNE01000003">
    <property type="protein sequence ID" value="KXI29881.1"/>
    <property type="molecule type" value="Genomic_DNA"/>
</dbReference>
<protein>
    <submittedName>
        <fullName evidence="6">Universal stress protein</fullName>
    </submittedName>
</protein>
<dbReference type="AlphaFoldDB" id="A0A136A3S7"/>
<dbReference type="GO" id="GO:0005737">
    <property type="term" value="C:cytoplasm"/>
    <property type="evidence" value="ECO:0007669"/>
    <property type="project" value="UniProtKB-SubCell"/>
</dbReference>
<accession>A0A136A3S7</accession>
<dbReference type="PANTHER" id="PTHR47892:SF1">
    <property type="entry name" value="UNIVERSAL STRESS PROTEIN E"/>
    <property type="match status" value="1"/>
</dbReference>
<dbReference type="PRINTS" id="PR01438">
    <property type="entry name" value="UNVRSLSTRESS"/>
</dbReference>
<comment type="function">
    <text evidence="4">Required for resistance to DNA-damaging agents.</text>
</comment>
<reference evidence="7" key="1">
    <citation type="submission" date="2016-02" db="EMBL/GenBank/DDBJ databases">
        <authorList>
            <person name="Schultz-Johansen M."/>
            <person name="Glaring M.A."/>
            <person name="Bech P.K."/>
            <person name="Stougaard P."/>
        </authorList>
    </citation>
    <scope>NUCLEOTIDE SEQUENCE [LARGE SCALE GENOMIC DNA]</scope>
    <source>
        <strain evidence="7">S66</strain>
    </source>
</reference>
<dbReference type="STRING" id="1799789.AX660_07595"/>
<dbReference type="RefSeq" id="WP_068373216.1">
    <property type="nucleotide sequence ID" value="NZ_LSNE01000003.1"/>
</dbReference>
<evidence type="ECO:0000259" key="5">
    <source>
        <dbReference type="Pfam" id="PF00582"/>
    </source>
</evidence>
<comment type="similarity">
    <text evidence="2">Belongs to the universal stress protein A family.</text>
</comment>
<evidence type="ECO:0000256" key="3">
    <source>
        <dbReference type="ARBA" id="ARBA00022490"/>
    </source>
</evidence>
<feature type="domain" description="UspA" evidence="5">
    <location>
        <begin position="200"/>
        <end position="291"/>
    </location>
</feature>
<sequence length="293" mass="32581">MKIDNILVISDKQDKQQKALAHGKLMAERYGAKLHVVAFSYEHLDSLSHSLSKAQIEQAKEQILLHHQQWLNKQVEQHELQDCSSTEVVWAKDLATWVINHCSSKSYSLIIKTGHRSEKAFYVPTDWHLMRNGLVPVMLVADKKWQKKRAIMVSLDMATKVRSKQTLNKKLVDAANTLSSATGMPVHYCFCLPLSPVLKDLGLVNKNAAIEKAKLKYLPLINKMLGEQEVSADHIHIKAGEASKVIPSVASKIAAELVIIGSVGRKGLKAKLMGNTAESILALLKTDVMVIQP</sequence>
<comment type="caution">
    <text evidence="6">The sequence shown here is derived from an EMBL/GenBank/DDBJ whole genome shotgun (WGS) entry which is preliminary data.</text>
</comment>
<dbReference type="OrthoDB" id="239260at2"/>
<dbReference type="SUPFAM" id="SSF52402">
    <property type="entry name" value="Adenine nucleotide alpha hydrolases-like"/>
    <property type="match status" value="2"/>
</dbReference>
<evidence type="ECO:0000256" key="2">
    <source>
        <dbReference type="ARBA" id="ARBA00008791"/>
    </source>
</evidence>
<name>A0A136A3S7_9ALTE</name>
<dbReference type="InterPro" id="IPR006016">
    <property type="entry name" value="UspA"/>
</dbReference>
<keyword evidence="3" id="KW-0963">Cytoplasm</keyword>
<gene>
    <name evidence="6" type="ORF">AX660_07595</name>
</gene>
<organism evidence="6 7">
    <name type="scientific">Paraglaciecola hydrolytica</name>
    <dbReference type="NCBI Taxonomy" id="1799789"/>
    <lineage>
        <taxon>Bacteria</taxon>
        <taxon>Pseudomonadati</taxon>
        <taxon>Pseudomonadota</taxon>
        <taxon>Gammaproteobacteria</taxon>
        <taxon>Alteromonadales</taxon>
        <taxon>Alteromonadaceae</taxon>
        <taxon>Paraglaciecola</taxon>
    </lineage>
</organism>
<evidence type="ECO:0000256" key="4">
    <source>
        <dbReference type="ARBA" id="ARBA00037131"/>
    </source>
</evidence>
<dbReference type="Pfam" id="PF00582">
    <property type="entry name" value="Usp"/>
    <property type="match status" value="2"/>
</dbReference>
<evidence type="ECO:0000313" key="6">
    <source>
        <dbReference type="EMBL" id="KXI29881.1"/>
    </source>
</evidence>
<keyword evidence="7" id="KW-1185">Reference proteome</keyword>
<dbReference type="Proteomes" id="UP000070299">
    <property type="component" value="Unassembled WGS sequence"/>
</dbReference>
<dbReference type="PANTHER" id="PTHR47892">
    <property type="entry name" value="UNIVERSAL STRESS PROTEIN E"/>
    <property type="match status" value="1"/>
</dbReference>
<dbReference type="Gene3D" id="3.40.50.12370">
    <property type="match status" value="1"/>
</dbReference>
<comment type="subcellular location">
    <subcellularLocation>
        <location evidence="1">Cytoplasm</location>
    </subcellularLocation>
</comment>
<proteinExistence type="inferred from homology"/>
<evidence type="ECO:0000313" key="7">
    <source>
        <dbReference type="Proteomes" id="UP000070299"/>
    </source>
</evidence>
<feature type="domain" description="UspA" evidence="5">
    <location>
        <begin position="3"/>
        <end position="140"/>
    </location>
</feature>